<dbReference type="Proteomes" id="UP000610124">
    <property type="component" value="Unassembled WGS sequence"/>
</dbReference>
<protein>
    <submittedName>
        <fullName evidence="2">Uncharacterized protein</fullName>
    </submittedName>
</protein>
<feature type="region of interest" description="Disordered" evidence="1">
    <location>
        <begin position="182"/>
        <end position="247"/>
    </location>
</feature>
<reference evidence="2" key="1">
    <citation type="journal article" date="2014" name="Int. J. Syst. Evol. Microbiol.">
        <title>Complete genome sequence of Corynebacterium casei LMG S-19264T (=DSM 44701T), isolated from a smear-ripened cheese.</title>
        <authorList>
            <consortium name="US DOE Joint Genome Institute (JGI-PGF)"/>
            <person name="Walter F."/>
            <person name="Albersmeier A."/>
            <person name="Kalinowski J."/>
            <person name="Ruckert C."/>
        </authorList>
    </citation>
    <scope>NUCLEOTIDE SEQUENCE</scope>
    <source>
        <strain evidence="2">JCM 4434</strain>
    </source>
</reference>
<evidence type="ECO:0000256" key="1">
    <source>
        <dbReference type="SAM" id="MobiDB-lite"/>
    </source>
</evidence>
<sequence length="568" mass="60217">MMEFARDNGPTQRGESQVTMQAETGTQQERVMGRAFTVRLDPYGRPTAGTVRLSCSAAACADQRFPSTAEGRRAAVEHVKLHVARVRTGGGPRGNAYCACLAGGCAWHVADPDASAGRHGGARPTAVAGAVRCGGPVVLAVYADRAGRLWRLAETCARCAAATPGCRVLAHAVPTACTAPAAADQAGGKPTAQEERANSTAGLSVAAAFSDHTLSPTTGSPSPTAAPAVPGARTAAPAKAPQSPKRWGKIAQRVVPSNLQPDSLRAELVELGDAFRDHQKRPEPDHALLAELQERKARAFDLWADVTGDANLRLEAQRARQAAQTERETHRNRTAYVPDGTDGQREVVVERLLTRQQAACARTVLDYVAAHAPHHDPQVHLAVLMLTLRTARTGTGNVTGQDLTGWLADDTERVLNQLVAADWLRLPGTVTEALASRPESPALVTVPSLLPRDPYPFTFGKSTRPKLSGWAQKTVGDRKLRKKKAGAATRLLALYTAAHTRPDGRLGHPEDGGIPLQAAAAFCALPVEESSEHAAQLVAADWLTEADTADGLLRGRLAERVWPLGGLL</sequence>
<reference evidence="2" key="2">
    <citation type="submission" date="2020-09" db="EMBL/GenBank/DDBJ databases">
        <authorList>
            <person name="Sun Q."/>
            <person name="Ohkuma M."/>
        </authorList>
    </citation>
    <scope>NUCLEOTIDE SEQUENCE</scope>
    <source>
        <strain evidence="2">JCM 4434</strain>
    </source>
</reference>
<gene>
    <name evidence="2" type="ORF">GCM10010502_62170</name>
</gene>
<feature type="compositionally biased region" description="Low complexity" evidence="1">
    <location>
        <begin position="215"/>
        <end position="241"/>
    </location>
</feature>
<feature type="region of interest" description="Disordered" evidence="1">
    <location>
        <begin position="320"/>
        <end position="340"/>
    </location>
</feature>
<feature type="compositionally biased region" description="Polar residues" evidence="1">
    <location>
        <begin position="9"/>
        <end position="28"/>
    </location>
</feature>
<comment type="caution">
    <text evidence="2">The sequence shown here is derived from an EMBL/GenBank/DDBJ whole genome shotgun (WGS) entry which is preliminary data.</text>
</comment>
<name>A0A8H9HXN0_KITAU</name>
<feature type="region of interest" description="Disordered" evidence="1">
    <location>
        <begin position="1"/>
        <end position="28"/>
    </location>
</feature>
<dbReference type="AlphaFoldDB" id="A0A8H9HXN0"/>
<accession>A0A8H9HXN0</accession>
<evidence type="ECO:0000313" key="2">
    <source>
        <dbReference type="EMBL" id="GGU99309.1"/>
    </source>
</evidence>
<dbReference type="EMBL" id="BMUB01000022">
    <property type="protein sequence ID" value="GGU99309.1"/>
    <property type="molecule type" value="Genomic_DNA"/>
</dbReference>
<evidence type="ECO:0000313" key="3">
    <source>
        <dbReference type="Proteomes" id="UP000610124"/>
    </source>
</evidence>
<organism evidence="2 3">
    <name type="scientific">Kitasatospora aureofaciens</name>
    <name type="common">Streptomyces aureofaciens</name>
    <dbReference type="NCBI Taxonomy" id="1894"/>
    <lineage>
        <taxon>Bacteria</taxon>
        <taxon>Bacillati</taxon>
        <taxon>Actinomycetota</taxon>
        <taxon>Actinomycetes</taxon>
        <taxon>Kitasatosporales</taxon>
        <taxon>Streptomycetaceae</taxon>
        <taxon>Kitasatospora</taxon>
    </lineage>
</organism>
<proteinExistence type="predicted"/>